<proteinExistence type="predicted"/>
<organism evidence="2 3">
    <name type="scientific">Streptomyces xinghaiensis</name>
    <dbReference type="NCBI Taxonomy" id="1038928"/>
    <lineage>
        <taxon>Bacteria</taxon>
        <taxon>Bacillati</taxon>
        <taxon>Actinomycetota</taxon>
        <taxon>Actinomycetes</taxon>
        <taxon>Kitasatosporales</taxon>
        <taxon>Streptomycetaceae</taxon>
        <taxon>Streptomyces</taxon>
    </lineage>
</organism>
<dbReference type="OrthoDB" id="4224345at2"/>
<keyword evidence="3" id="KW-1185">Reference proteome</keyword>
<evidence type="ECO:0000313" key="3">
    <source>
        <dbReference type="Proteomes" id="UP000028058"/>
    </source>
</evidence>
<evidence type="ECO:0000313" key="2">
    <source>
        <dbReference type="EMBL" id="RKM95941.1"/>
    </source>
</evidence>
<reference evidence="2 3" key="1">
    <citation type="journal article" date="2014" name="Genome Announc.">
        <title>Draft Genome Sequence of Streptomyces fradiae ATCC 19609, a Strain Highly Sensitive to Antibiotics.</title>
        <authorList>
            <person name="Bekker O.B."/>
            <person name="Klimina K.M."/>
            <person name="Vatlin A.A."/>
            <person name="Zakharevich N.V."/>
            <person name="Kasianov A.S."/>
            <person name="Danilenko V.N."/>
        </authorList>
    </citation>
    <scope>NUCLEOTIDE SEQUENCE [LARGE SCALE GENOMIC DNA]</scope>
    <source>
        <strain evidence="2 3">ATCC 19609</strain>
    </source>
</reference>
<protein>
    <submittedName>
        <fullName evidence="2">Uncharacterized protein</fullName>
    </submittedName>
</protein>
<comment type="caution">
    <text evidence="2">The sequence shown here is derived from an EMBL/GenBank/DDBJ whole genome shotgun (WGS) entry which is preliminary data.</text>
</comment>
<accession>A0A3M8EZQ7</accession>
<dbReference type="Proteomes" id="UP000028058">
    <property type="component" value="Unassembled WGS sequence"/>
</dbReference>
<sequence length="246" mass="24888">MPTPPRVVSPVRLCAAVAGLSAALFLAALPTAPAAAAEVAALAQATGVTGSTGWPTGPAGAGAEAGVADAADATGAAGATGGTVSPGIGGYTGPAFGDACTFHRYGEGETPPFRLIGTDPVCVEYAKRDITLSNGGALRFLLAEPARFALAVPACRYWQLDHWSVQTHPGGPTLVGWDGSYWFDQSTGEAALKARDITVAGIPATGEEAADALRPYDPALADALQRASLGVKAELPLSLSCSWRTR</sequence>
<feature type="chain" id="PRO_5043184485" evidence="1">
    <location>
        <begin position="37"/>
        <end position="246"/>
    </location>
</feature>
<name>A0A3M8EZQ7_9ACTN</name>
<feature type="signal peptide" evidence="1">
    <location>
        <begin position="1"/>
        <end position="36"/>
    </location>
</feature>
<dbReference type="RefSeq" id="WP_043464914.1">
    <property type="nucleotide sequence ID" value="NZ_CP134822.1"/>
</dbReference>
<evidence type="ECO:0000256" key="1">
    <source>
        <dbReference type="SAM" id="SignalP"/>
    </source>
</evidence>
<gene>
    <name evidence="2" type="ORF">SFRA_013110</name>
</gene>
<dbReference type="AlphaFoldDB" id="A0A3M8EZQ7"/>
<dbReference type="EMBL" id="JNAD02000005">
    <property type="protein sequence ID" value="RKM95941.1"/>
    <property type="molecule type" value="Genomic_DNA"/>
</dbReference>
<keyword evidence="1" id="KW-0732">Signal</keyword>